<dbReference type="Pfam" id="PF13193">
    <property type="entry name" value="AMP-binding_C"/>
    <property type="match status" value="1"/>
</dbReference>
<dbReference type="Gene3D" id="3.40.50.12780">
    <property type="entry name" value="N-terminal domain of ligase-like"/>
    <property type="match status" value="1"/>
</dbReference>
<evidence type="ECO:0000256" key="1">
    <source>
        <dbReference type="ARBA" id="ARBA00006432"/>
    </source>
</evidence>
<feature type="domain" description="AMP-dependent synthetase/ligase" evidence="3">
    <location>
        <begin position="8"/>
        <end position="365"/>
    </location>
</feature>
<name>A0ABY5Z1S2_9ACTN</name>
<dbReference type="EMBL" id="CP073721">
    <property type="protein sequence ID" value="UWZ34698.1"/>
    <property type="molecule type" value="Genomic_DNA"/>
</dbReference>
<keyword evidence="2" id="KW-0436">Ligase</keyword>
<evidence type="ECO:0000256" key="2">
    <source>
        <dbReference type="ARBA" id="ARBA00022598"/>
    </source>
</evidence>
<evidence type="ECO:0000313" key="5">
    <source>
        <dbReference type="EMBL" id="UWZ34698.1"/>
    </source>
</evidence>
<keyword evidence="6" id="KW-1185">Reference proteome</keyword>
<proteinExistence type="inferred from homology"/>
<feature type="domain" description="AMP-binding enzyme C-terminal" evidence="4">
    <location>
        <begin position="413"/>
        <end position="488"/>
    </location>
</feature>
<organism evidence="5 6">
    <name type="scientific">Dactylosporangium roseum</name>
    <dbReference type="NCBI Taxonomy" id="47989"/>
    <lineage>
        <taxon>Bacteria</taxon>
        <taxon>Bacillati</taxon>
        <taxon>Actinomycetota</taxon>
        <taxon>Actinomycetes</taxon>
        <taxon>Micromonosporales</taxon>
        <taxon>Micromonosporaceae</taxon>
        <taxon>Dactylosporangium</taxon>
    </lineage>
</organism>
<protein>
    <submittedName>
        <fullName evidence="5">AMP-binding protein</fullName>
    </submittedName>
</protein>
<dbReference type="Proteomes" id="UP001058271">
    <property type="component" value="Chromosome"/>
</dbReference>
<dbReference type="Pfam" id="PF00501">
    <property type="entry name" value="AMP-binding"/>
    <property type="match status" value="1"/>
</dbReference>
<dbReference type="RefSeq" id="WP_260724031.1">
    <property type="nucleotide sequence ID" value="NZ_BAAABS010000052.1"/>
</dbReference>
<reference evidence="5" key="1">
    <citation type="submission" date="2021-04" db="EMBL/GenBank/DDBJ databases">
        <title>Biosynthetic gene clusters of Dactylosporangioum roseum.</title>
        <authorList>
            <person name="Hartkoorn R.C."/>
            <person name="Beaudoing E."/>
            <person name="Hot D."/>
            <person name="Moureu S."/>
        </authorList>
    </citation>
    <scope>NUCLEOTIDE SEQUENCE</scope>
    <source>
        <strain evidence="5">NRRL B-16295</strain>
    </source>
</reference>
<evidence type="ECO:0000313" key="6">
    <source>
        <dbReference type="Proteomes" id="UP001058271"/>
    </source>
</evidence>
<dbReference type="InterPro" id="IPR025110">
    <property type="entry name" value="AMP-bd_C"/>
</dbReference>
<evidence type="ECO:0000259" key="4">
    <source>
        <dbReference type="Pfam" id="PF13193"/>
    </source>
</evidence>
<accession>A0ABY5Z1S2</accession>
<sequence length="511" mass="54389">MPLGSRLARWAATRPDHLAFALGEDRMTYGQLLSSATGLARGIREHRTDAIRFGQRWPEPLVAISLPNSASFVRAFVAADLAGAAVAVLDPAWPPAQAQAAIGLLRPDSMITEDPEVARRGPAESERTAWLLPPGDAARAAAPDWAPPDPAGRFLIGFTSGTTSRPKAFVRTHRSWLESLRHSEAVFAAHERSVTLAPGPLAHGLSLYALAESLFSGGTFVSLPRFSEAEVTAAAERPAPTRFVGVPTMYQRLLETPRTASALGTISTFISSGSKMPPAVLSRLFAAAPGSTFLEYYGASELSFVSVSRSTAATAGGAAATDVTDVGIAFPGVEIQVRDPSGDVLPDRHSGLVYVRSPLVSDGYLTEERSGFRHDGQWCTVGDYGHLDAGRLHILGREGDMVIVGGNNVYPSEVEAALRSFGAIEDAYVVAVDDPLRGAKLVAIVSAADADRLDTALLRAHLTARLPRYKLPRALAAISRWPMTNSGKVSKEALRAAYLAAAPDIQELPWN</sequence>
<gene>
    <name evidence="5" type="ORF">Drose_26260</name>
</gene>
<dbReference type="PROSITE" id="PS00455">
    <property type="entry name" value="AMP_BINDING"/>
    <property type="match status" value="1"/>
</dbReference>
<dbReference type="Gene3D" id="3.30.300.30">
    <property type="match status" value="1"/>
</dbReference>
<dbReference type="InterPro" id="IPR042099">
    <property type="entry name" value="ANL_N_sf"/>
</dbReference>
<dbReference type="SUPFAM" id="SSF56801">
    <property type="entry name" value="Acetyl-CoA synthetase-like"/>
    <property type="match status" value="1"/>
</dbReference>
<dbReference type="PANTHER" id="PTHR43201">
    <property type="entry name" value="ACYL-COA SYNTHETASE"/>
    <property type="match status" value="1"/>
</dbReference>
<comment type="similarity">
    <text evidence="1">Belongs to the ATP-dependent AMP-binding enzyme family.</text>
</comment>
<dbReference type="InterPro" id="IPR000873">
    <property type="entry name" value="AMP-dep_synth/lig_dom"/>
</dbReference>
<dbReference type="InterPro" id="IPR045851">
    <property type="entry name" value="AMP-bd_C_sf"/>
</dbReference>
<dbReference type="InterPro" id="IPR020845">
    <property type="entry name" value="AMP-binding_CS"/>
</dbReference>
<dbReference type="PANTHER" id="PTHR43201:SF5">
    <property type="entry name" value="MEDIUM-CHAIN ACYL-COA LIGASE ACSF2, MITOCHONDRIAL"/>
    <property type="match status" value="1"/>
</dbReference>
<evidence type="ECO:0000259" key="3">
    <source>
        <dbReference type="Pfam" id="PF00501"/>
    </source>
</evidence>